<comment type="caution">
    <text evidence="2">The sequence shown here is derived from an EMBL/GenBank/DDBJ whole genome shotgun (WGS) entry which is preliminary data.</text>
</comment>
<evidence type="ECO:0000256" key="1">
    <source>
        <dbReference type="SAM" id="MobiDB-lite"/>
    </source>
</evidence>
<evidence type="ECO:0000313" key="3">
    <source>
        <dbReference type="Proteomes" id="UP000007123"/>
    </source>
</evidence>
<dbReference type="Proteomes" id="UP000007123">
    <property type="component" value="Unassembled WGS sequence"/>
</dbReference>
<sequence length="177" mass="20011">MSALPFAIAGVRPLTLVFVWPNNTFVPAKSIASLLLLRSLASRPVFEGIKFGDRLDLVVIKLVARQDAELVSGPEKRDRNHQGADECESMTLSERKNPVPIEKRPSGAGRSRSMAQRTRDGRDHRLRRSPKRAELASGPRERVDRRRSGLGYQDAIDEGRDWLPSEDREVFRRRSPT</sequence>
<keyword evidence="3" id="KW-1185">Reference proteome</keyword>
<feature type="compositionally biased region" description="Basic and acidic residues" evidence="1">
    <location>
        <begin position="131"/>
        <end position="147"/>
    </location>
</feature>
<protein>
    <submittedName>
        <fullName evidence="2">Uncharacterized protein</fullName>
    </submittedName>
</protein>
<feature type="compositionally biased region" description="Basic and acidic residues" evidence="1">
    <location>
        <begin position="157"/>
        <end position="177"/>
    </location>
</feature>
<proteinExistence type="predicted"/>
<feature type="region of interest" description="Disordered" evidence="1">
    <location>
        <begin position="70"/>
        <end position="177"/>
    </location>
</feature>
<evidence type="ECO:0000313" key="2">
    <source>
        <dbReference type="EMBL" id="EKF61554.1"/>
    </source>
</evidence>
<accession>K2QC89</accession>
<reference evidence="2 3" key="1">
    <citation type="journal article" date="2012" name="J. Bacteriol.">
        <title>Draft Genome Sequence of Agrobacterium albertimagni Strain AOL15.</title>
        <authorList>
            <person name="Trimble W.L."/>
            <person name="Phung le T."/>
            <person name="Meyer F."/>
            <person name="Gilbert J.A."/>
            <person name="Silver S."/>
        </authorList>
    </citation>
    <scope>NUCLEOTIDE SEQUENCE [LARGE SCALE GENOMIC DNA]</scope>
    <source>
        <strain evidence="2 3">AOL15</strain>
    </source>
</reference>
<feature type="compositionally biased region" description="Basic and acidic residues" evidence="1">
    <location>
        <begin position="70"/>
        <end position="84"/>
    </location>
</feature>
<gene>
    <name evidence="2" type="ORF">QWE_00080</name>
</gene>
<dbReference type="AlphaFoldDB" id="K2QC89"/>
<name>K2QC89_9HYPH</name>
<dbReference type="EMBL" id="ALJF01000001">
    <property type="protein sequence ID" value="EKF61554.1"/>
    <property type="molecule type" value="Genomic_DNA"/>
</dbReference>
<feature type="compositionally biased region" description="Basic and acidic residues" evidence="1">
    <location>
        <begin position="93"/>
        <end position="105"/>
    </location>
</feature>
<organism evidence="2 3">
    <name type="scientific">Agrobacterium albertimagni AOL15</name>
    <dbReference type="NCBI Taxonomy" id="1156935"/>
    <lineage>
        <taxon>Bacteria</taxon>
        <taxon>Pseudomonadati</taxon>
        <taxon>Pseudomonadota</taxon>
        <taxon>Alphaproteobacteria</taxon>
        <taxon>Hyphomicrobiales</taxon>
        <taxon>Rhizobiaceae</taxon>
        <taxon>Rhizobium/Agrobacterium group</taxon>
        <taxon>Agrobacterium</taxon>
    </lineage>
</organism>